<feature type="transmembrane region" description="Helical" evidence="1">
    <location>
        <begin position="73"/>
        <end position="95"/>
    </location>
</feature>
<keyword evidence="4" id="KW-0808">Transferase</keyword>
<dbReference type="InterPro" id="IPR028098">
    <property type="entry name" value="Glyco_trans_4-like_N"/>
</dbReference>
<feature type="domain" description="Glycosyl transferase family 1" evidence="2">
    <location>
        <begin position="204"/>
        <end position="365"/>
    </location>
</feature>
<dbReference type="EMBL" id="SOZE01000021">
    <property type="protein sequence ID" value="TFF35521.1"/>
    <property type="molecule type" value="Genomic_DNA"/>
</dbReference>
<dbReference type="SUPFAM" id="SSF53756">
    <property type="entry name" value="UDP-Glycosyltransferase/glycogen phosphorylase"/>
    <property type="match status" value="1"/>
</dbReference>
<dbReference type="PANTHER" id="PTHR45947:SF3">
    <property type="entry name" value="SULFOQUINOVOSYL TRANSFERASE SQD2"/>
    <property type="match status" value="1"/>
</dbReference>
<gene>
    <name evidence="4" type="ORF">E2R66_18730</name>
</gene>
<keyword evidence="1" id="KW-0472">Membrane</keyword>
<evidence type="ECO:0000259" key="2">
    <source>
        <dbReference type="Pfam" id="PF00534"/>
    </source>
</evidence>
<dbReference type="Pfam" id="PF13439">
    <property type="entry name" value="Glyco_transf_4"/>
    <property type="match status" value="1"/>
</dbReference>
<accession>A0A4Y8SA19</accession>
<reference evidence="4 5" key="1">
    <citation type="journal article" date="2017" name="Int. J. Syst. Evol. Microbiol.">
        <title>Mucilaginibacterpsychrotolerans sp. nov., isolated from peatlands.</title>
        <authorList>
            <person name="Deng Y."/>
            <person name="Shen L."/>
            <person name="Xu B."/>
            <person name="Liu Y."/>
            <person name="Gu Z."/>
            <person name="Liu H."/>
            <person name="Zhou Y."/>
        </authorList>
    </citation>
    <scope>NUCLEOTIDE SEQUENCE [LARGE SCALE GENOMIC DNA]</scope>
    <source>
        <strain evidence="4 5">NH7-4</strain>
    </source>
</reference>
<feature type="domain" description="Glycosyltransferase subfamily 4-like N-terminal" evidence="3">
    <location>
        <begin position="89"/>
        <end position="187"/>
    </location>
</feature>
<evidence type="ECO:0000259" key="3">
    <source>
        <dbReference type="Pfam" id="PF13439"/>
    </source>
</evidence>
<dbReference type="CDD" id="cd03801">
    <property type="entry name" value="GT4_PimA-like"/>
    <property type="match status" value="1"/>
</dbReference>
<dbReference type="OrthoDB" id="9811239at2"/>
<dbReference type="Pfam" id="PF00534">
    <property type="entry name" value="Glycos_transf_1"/>
    <property type="match status" value="1"/>
</dbReference>
<comment type="caution">
    <text evidence="4">The sequence shown here is derived from an EMBL/GenBank/DDBJ whole genome shotgun (WGS) entry which is preliminary data.</text>
</comment>
<dbReference type="AlphaFoldDB" id="A0A4Y8SA19"/>
<organism evidence="4 5">
    <name type="scientific">Mucilaginibacter psychrotolerans</name>
    <dbReference type="NCBI Taxonomy" id="1524096"/>
    <lineage>
        <taxon>Bacteria</taxon>
        <taxon>Pseudomonadati</taxon>
        <taxon>Bacteroidota</taxon>
        <taxon>Sphingobacteriia</taxon>
        <taxon>Sphingobacteriales</taxon>
        <taxon>Sphingobacteriaceae</taxon>
        <taxon>Mucilaginibacter</taxon>
    </lineage>
</organism>
<dbReference type="InterPro" id="IPR001296">
    <property type="entry name" value="Glyco_trans_1"/>
</dbReference>
<evidence type="ECO:0000256" key="1">
    <source>
        <dbReference type="SAM" id="Phobius"/>
    </source>
</evidence>
<evidence type="ECO:0000313" key="4">
    <source>
        <dbReference type="EMBL" id="TFF35521.1"/>
    </source>
</evidence>
<evidence type="ECO:0000313" key="5">
    <source>
        <dbReference type="Proteomes" id="UP000297540"/>
    </source>
</evidence>
<name>A0A4Y8SA19_9SPHI</name>
<dbReference type="PANTHER" id="PTHR45947">
    <property type="entry name" value="SULFOQUINOVOSYL TRANSFERASE SQD2"/>
    <property type="match status" value="1"/>
</dbReference>
<keyword evidence="1" id="KW-0812">Transmembrane</keyword>
<proteinExistence type="predicted"/>
<dbReference type="RefSeq" id="WP_133233361.1">
    <property type="nucleotide sequence ID" value="NZ_SOZE01000021.1"/>
</dbReference>
<keyword evidence="1" id="KW-1133">Transmembrane helix</keyword>
<dbReference type="Proteomes" id="UP000297540">
    <property type="component" value="Unassembled WGS sequence"/>
</dbReference>
<sequence>MNTRKILYVFGSSNYSGAEIVITRLMEKNPLVEPTVLCPDGSFADLLKSKSITVKSQNALKALNRANVQRSKLATLLIFASNFLLINATVFFLILRRRLNIVHANNLSASVYILPLVIVFKALRLPVKFVWSNHDLVYPDGQKMDNLAEKCVKHFDTTLAVSLAVKNKFSAGLHNKIEILYNGLDLEAFKFSDALRSTFRERISAGDDIVFAIVGLIIPRKGHLLLMEAFKRLSRQYDNIRLLIVGKFLPVEHDYELAVRAQVDNKNIFLQDYTNNVVELYSGIDVLVNASLPEMSEPLGTTIYEAMAINRIAVASDTGGSPEIITDRVDAFLFRAGDVAALEFVLANIINNWDKLDGIRDNARKLTEEKFNIDAMVMNYNTILKIA</sequence>
<dbReference type="InterPro" id="IPR050194">
    <property type="entry name" value="Glycosyltransferase_grp1"/>
</dbReference>
<dbReference type="GO" id="GO:0016757">
    <property type="term" value="F:glycosyltransferase activity"/>
    <property type="evidence" value="ECO:0007669"/>
    <property type="project" value="InterPro"/>
</dbReference>
<keyword evidence="5" id="KW-1185">Reference proteome</keyword>
<protein>
    <submittedName>
        <fullName evidence="4">Glycosyltransferase family 1 protein</fullName>
    </submittedName>
</protein>
<dbReference type="Gene3D" id="3.40.50.2000">
    <property type="entry name" value="Glycogen Phosphorylase B"/>
    <property type="match status" value="2"/>
</dbReference>